<comment type="caution">
    <text evidence="3">The sequence shown here is derived from an EMBL/GenBank/DDBJ whole genome shotgun (WGS) entry which is preliminary data.</text>
</comment>
<dbReference type="GO" id="GO:0003676">
    <property type="term" value="F:nucleic acid binding"/>
    <property type="evidence" value="ECO:0007669"/>
    <property type="project" value="InterPro"/>
</dbReference>
<feature type="domain" description="DDH" evidence="1">
    <location>
        <begin position="18"/>
        <end position="156"/>
    </location>
</feature>
<evidence type="ECO:0000313" key="3">
    <source>
        <dbReference type="EMBL" id="HIQ63543.1"/>
    </source>
</evidence>
<reference evidence="3" key="1">
    <citation type="submission" date="2020-10" db="EMBL/GenBank/DDBJ databases">
        <authorList>
            <person name="Gilroy R."/>
        </authorList>
    </citation>
    <scope>NUCLEOTIDE SEQUENCE</scope>
    <source>
        <strain evidence="3">ChiHile30-977</strain>
    </source>
</reference>
<dbReference type="InterPro" id="IPR038763">
    <property type="entry name" value="DHH_sf"/>
</dbReference>
<accession>A0A9D1CJM5</accession>
<dbReference type="Pfam" id="PF02272">
    <property type="entry name" value="DHHA1"/>
    <property type="match status" value="1"/>
</dbReference>
<feature type="domain" description="DHHA1" evidence="2">
    <location>
        <begin position="245"/>
        <end position="310"/>
    </location>
</feature>
<proteinExistence type="predicted"/>
<dbReference type="InterPro" id="IPR003156">
    <property type="entry name" value="DHHA1_dom"/>
</dbReference>
<dbReference type="EMBL" id="DVFI01000112">
    <property type="protein sequence ID" value="HIQ63543.1"/>
    <property type="molecule type" value="Genomic_DNA"/>
</dbReference>
<dbReference type="Proteomes" id="UP000886819">
    <property type="component" value="Unassembled WGS sequence"/>
</dbReference>
<dbReference type="PANTHER" id="PTHR47618">
    <property type="entry name" value="BIFUNCTIONAL OLIGORIBONUCLEASE AND PAP PHOSPHATASE NRNA"/>
    <property type="match status" value="1"/>
</dbReference>
<evidence type="ECO:0000259" key="2">
    <source>
        <dbReference type="Pfam" id="PF02272"/>
    </source>
</evidence>
<dbReference type="InterPro" id="IPR001667">
    <property type="entry name" value="DDH_dom"/>
</dbReference>
<organism evidence="3 4">
    <name type="scientific">Candidatus Avichristensenella intestinipullorum</name>
    <dbReference type="NCBI Taxonomy" id="2840693"/>
    <lineage>
        <taxon>Bacteria</taxon>
        <taxon>Bacillati</taxon>
        <taxon>Bacillota</taxon>
        <taxon>Clostridia</taxon>
        <taxon>Candidatus Avichristensenella</taxon>
    </lineage>
</organism>
<dbReference type="PANTHER" id="PTHR47618:SF1">
    <property type="entry name" value="BIFUNCTIONAL OLIGORIBONUCLEASE AND PAP PHOSPHATASE NRNA"/>
    <property type="match status" value="1"/>
</dbReference>
<protein>
    <submittedName>
        <fullName evidence="3">DHH family phosphoesterase</fullName>
    </submittedName>
</protein>
<dbReference type="InterPro" id="IPR051319">
    <property type="entry name" value="Oligoribo/pAp-PDE_c-di-AMP_PDE"/>
</dbReference>
<dbReference type="AlphaFoldDB" id="A0A9D1CJM5"/>
<evidence type="ECO:0000259" key="1">
    <source>
        <dbReference type="Pfam" id="PF01368"/>
    </source>
</evidence>
<sequence length="324" mass="34290">MNETLHELACALRAAEDILLIAHVSPDGDTCGSALALRRALVSMGKQVRVACENPVPRIYADLDGAETVCAPEAWAGHVFDLAVAVDVSDVGRLGACAALFDAARDTAQIDHHATNPGYARINCIRSPLSATGVLVGELLELLGVPLDMPTARCLFVAVATDTGNFKQFNTDAAALRLAARCVEAGIDVSDISRRVFDLRPLAQTRLIGRALESMEILGGGSVAVMRLTQEDFDRCGALGEHTEGIINFGINTEGVAMACLLSQRGDAVKGSMRSLRPYNVARVAMALGGGGHEQAAGFTCKAPMEDVCARVQQLLLAERERHG</sequence>
<reference evidence="3" key="2">
    <citation type="journal article" date="2021" name="PeerJ">
        <title>Extensive microbial diversity within the chicken gut microbiome revealed by metagenomics and culture.</title>
        <authorList>
            <person name="Gilroy R."/>
            <person name="Ravi A."/>
            <person name="Getino M."/>
            <person name="Pursley I."/>
            <person name="Horton D.L."/>
            <person name="Alikhan N.F."/>
            <person name="Baker D."/>
            <person name="Gharbi K."/>
            <person name="Hall N."/>
            <person name="Watson M."/>
            <person name="Adriaenssens E.M."/>
            <person name="Foster-Nyarko E."/>
            <person name="Jarju S."/>
            <person name="Secka A."/>
            <person name="Antonio M."/>
            <person name="Oren A."/>
            <person name="Chaudhuri R.R."/>
            <person name="La Ragione R."/>
            <person name="Hildebrand F."/>
            <person name="Pallen M.J."/>
        </authorList>
    </citation>
    <scope>NUCLEOTIDE SEQUENCE</scope>
    <source>
        <strain evidence="3">ChiHile30-977</strain>
    </source>
</reference>
<evidence type="ECO:0000313" key="4">
    <source>
        <dbReference type="Proteomes" id="UP000886819"/>
    </source>
</evidence>
<dbReference type="Gene3D" id="3.10.310.30">
    <property type="match status" value="1"/>
</dbReference>
<dbReference type="Pfam" id="PF01368">
    <property type="entry name" value="DHH"/>
    <property type="match status" value="1"/>
</dbReference>
<name>A0A9D1CJM5_9FIRM</name>
<gene>
    <name evidence="3" type="ORF">IAA66_08185</name>
</gene>
<dbReference type="SUPFAM" id="SSF64182">
    <property type="entry name" value="DHH phosphoesterases"/>
    <property type="match status" value="1"/>
</dbReference>
<dbReference type="Gene3D" id="3.90.1640.10">
    <property type="entry name" value="inorganic pyrophosphatase (n-terminal core)"/>
    <property type="match status" value="1"/>
</dbReference>